<keyword evidence="8 10" id="KW-0472">Membrane</keyword>
<dbReference type="Gene3D" id="1.20.1730.10">
    <property type="entry name" value="Sodium/glucose cotransporter"/>
    <property type="match status" value="1"/>
</dbReference>
<evidence type="ECO:0000256" key="5">
    <source>
        <dbReference type="ARBA" id="ARBA00022692"/>
    </source>
</evidence>
<feature type="transmembrane region" description="Helical" evidence="10">
    <location>
        <begin position="142"/>
        <end position="159"/>
    </location>
</feature>
<dbReference type="InterPro" id="IPR001734">
    <property type="entry name" value="Na/solute_symporter"/>
</dbReference>
<keyword evidence="6" id="KW-0769">Symport</keyword>
<evidence type="ECO:0000313" key="12">
    <source>
        <dbReference type="Proteomes" id="UP001500177"/>
    </source>
</evidence>
<feature type="transmembrane region" description="Helical" evidence="10">
    <location>
        <begin position="267"/>
        <end position="289"/>
    </location>
</feature>
<evidence type="ECO:0000256" key="10">
    <source>
        <dbReference type="SAM" id="Phobius"/>
    </source>
</evidence>
<dbReference type="NCBIfam" id="TIGR00813">
    <property type="entry name" value="sss"/>
    <property type="match status" value="1"/>
</dbReference>
<evidence type="ECO:0000256" key="7">
    <source>
        <dbReference type="ARBA" id="ARBA00022989"/>
    </source>
</evidence>
<feature type="transmembrane region" description="Helical" evidence="10">
    <location>
        <begin position="404"/>
        <end position="422"/>
    </location>
</feature>
<evidence type="ECO:0000256" key="1">
    <source>
        <dbReference type="ARBA" id="ARBA00004651"/>
    </source>
</evidence>
<dbReference type="InterPro" id="IPR050277">
    <property type="entry name" value="Sodium:Solute_Symporter"/>
</dbReference>
<name>A0ABP4LA74_9MICO</name>
<dbReference type="Proteomes" id="UP001500177">
    <property type="component" value="Unassembled WGS sequence"/>
</dbReference>
<keyword evidence="4" id="KW-1003">Cell membrane</keyword>
<dbReference type="Pfam" id="PF00474">
    <property type="entry name" value="SSF"/>
    <property type="match status" value="1"/>
</dbReference>
<keyword evidence="5 10" id="KW-0812">Transmembrane</keyword>
<evidence type="ECO:0000256" key="8">
    <source>
        <dbReference type="ARBA" id="ARBA00023136"/>
    </source>
</evidence>
<evidence type="ECO:0000256" key="9">
    <source>
        <dbReference type="RuleBase" id="RU362091"/>
    </source>
</evidence>
<protein>
    <submittedName>
        <fullName evidence="11">Cation acetate symporter</fullName>
    </submittedName>
</protein>
<feature type="transmembrane region" description="Helical" evidence="10">
    <location>
        <begin position="428"/>
        <end position="451"/>
    </location>
</feature>
<accession>A0ABP4LA74</accession>
<sequence>MTTLAIGDFVASGVDLLSAATTEVENNPVLNITIFAAFVAVTMFIVLRASRNNKSASDYYAGGRSFTGPQNGFAIAGDYLSAASFLGICGAIAVNGYDGFLYSIGFLVAWLVALLIVAELMRNTGKFTMADVLSFRLKQRPVRMAAALSTLAVCFFYLLAQMAGAGGLVSLLMGIDGKVGQSLVIAVVGALMIIYVLVGGMKGTTWVQIVKAILLIAGAFAMTIWVLALNGFNLSTLLASAVDNAAEGVGEGVLNPGLQYGENPLDFISLALALVLGTAGLPHVLMRFYTVPTAKEARRSVVWAIWLIGAFYLFTLVLGYGAAALVGADAIKNAPGGVNSAAPLLALQLGGPLLMGFISAVAFATILAVVAGLAITAAASFAHDIYANVIKKGKVEDSEAEVKIARRTVVVIGAVAIIGGIGVQGQNIAFLVALAFAVAASANLPTIVYSLFWKRFTTRGAVWSIYGGLISAMVLIAFSPVVSGSETAMIPGADFAIFPLSNPGIISIPLGFILGWIASVTDKTVESPELAAEMDVRAHTGFGAEEAVEH</sequence>
<feature type="transmembrane region" description="Helical" evidence="10">
    <location>
        <begin position="353"/>
        <end position="383"/>
    </location>
</feature>
<feature type="transmembrane region" description="Helical" evidence="10">
    <location>
        <begin position="100"/>
        <end position="121"/>
    </location>
</feature>
<feature type="transmembrane region" description="Helical" evidence="10">
    <location>
        <begin position="29"/>
        <end position="50"/>
    </location>
</feature>
<evidence type="ECO:0000256" key="6">
    <source>
        <dbReference type="ARBA" id="ARBA00022847"/>
    </source>
</evidence>
<feature type="transmembrane region" description="Helical" evidence="10">
    <location>
        <begin position="179"/>
        <end position="197"/>
    </location>
</feature>
<proteinExistence type="inferred from homology"/>
<feature type="transmembrane region" description="Helical" evidence="10">
    <location>
        <begin position="209"/>
        <end position="228"/>
    </location>
</feature>
<feature type="transmembrane region" description="Helical" evidence="10">
    <location>
        <begin position="71"/>
        <end position="94"/>
    </location>
</feature>
<dbReference type="PROSITE" id="PS50283">
    <property type="entry name" value="NA_SOLUT_SYMP_3"/>
    <property type="match status" value="1"/>
</dbReference>
<keyword evidence="3" id="KW-0813">Transport</keyword>
<gene>
    <name evidence="11" type="ORF">GCM10009690_23450</name>
</gene>
<dbReference type="PANTHER" id="PTHR48086:SF6">
    <property type="entry name" value="CATION_ACETATE SYMPORTER ACTP"/>
    <property type="match status" value="1"/>
</dbReference>
<comment type="subcellular location">
    <subcellularLocation>
        <location evidence="1">Cell membrane</location>
        <topology evidence="1">Multi-pass membrane protein</topology>
    </subcellularLocation>
</comment>
<comment type="caution">
    <text evidence="11">The sequence shown here is derived from an EMBL/GenBank/DDBJ whole genome shotgun (WGS) entry which is preliminary data.</text>
</comment>
<evidence type="ECO:0000256" key="3">
    <source>
        <dbReference type="ARBA" id="ARBA00022448"/>
    </source>
</evidence>
<evidence type="ECO:0000256" key="2">
    <source>
        <dbReference type="ARBA" id="ARBA00006434"/>
    </source>
</evidence>
<evidence type="ECO:0000313" key="11">
    <source>
        <dbReference type="EMBL" id="GAA1519665.1"/>
    </source>
</evidence>
<dbReference type="EMBL" id="BAAALX010000011">
    <property type="protein sequence ID" value="GAA1519665.1"/>
    <property type="molecule type" value="Genomic_DNA"/>
</dbReference>
<feature type="transmembrane region" description="Helical" evidence="10">
    <location>
        <begin position="495"/>
        <end position="518"/>
    </location>
</feature>
<keyword evidence="7 10" id="KW-1133">Transmembrane helix</keyword>
<comment type="similarity">
    <text evidence="2 9">Belongs to the sodium:solute symporter (SSF) (TC 2.A.21) family.</text>
</comment>
<organism evidence="11 12">
    <name type="scientific">Brevibacterium permense</name>
    <dbReference type="NCBI Taxonomy" id="234834"/>
    <lineage>
        <taxon>Bacteria</taxon>
        <taxon>Bacillati</taxon>
        <taxon>Actinomycetota</taxon>
        <taxon>Actinomycetes</taxon>
        <taxon>Micrococcales</taxon>
        <taxon>Brevibacteriaceae</taxon>
        <taxon>Brevibacterium</taxon>
    </lineage>
</organism>
<dbReference type="PANTHER" id="PTHR48086">
    <property type="entry name" value="SODIUM/PROLINE SYMPORTER-RELATED"/>
    <property type="match status" value="1"/>
</dbReference>
<dbReference type="InterPro" id="IPR038377">
    <property type="entry name" value="Na/Glc_symporter_sf"/>
</dbReference>
<evidence type="ECO:0000256" key="4">
    <source>
        <dbReference type="ARBA" id="ARBA00022475"/>
    </source>
</evidence>
<keyword evidence="12" id="KW-1185">Reference proteome</keyword>
<dbReference type="CDD" id="cd11480">
    <property type="entry name" value="SLC5sbd_u4"/>
    <property type="match status" value="1"/>
</dbReference>
<reference evidence="12" key="1">
    <citation type="journal article" date="2019" name="Int. J. Syst. Evol. Microbiol.">
        <title>The Global Catalogue of Microorganisms (GCM) 10K type strain sequencing project: providing services to taxonomists for standard genome sequencing and annotation.</title>
        <authorList>
            <consortium name="The Broad Institute Genomics Platform"/>
            <consortium name="The Broad Institute Genome Sequencing Center for Infectious Disease"/>
            <person name="Wu L."/>
            <person name="Ma J."/>
        </authorList>
    </citation>
    <scope>NUCLEOTIDE SEQUENCE [LARGE SCALE GENOMIC DNA]</scope>
    <source>
        <strain evidence="12">JCM 13318</strain>
    </source>
</reference>
<dbReference type="RefSeq" id="WP_173156297.1">
    <property type="nucleotide sequence ID" value="NZ_BAAALX010000011.1"/>
</dbReference>
<feature type="transmembrane region" description="Helical" evidence="10">
    <location>
        <begin position="463"/>
        <end position="483"/>
    </location>
</feature>
<feature type="transmembrane region" description="Helical" evidence="10">
    <location>
        <begin position="301"/>
        <end position="323"/>
    </location>
</feature>